<evidence type="ECO:0000313" key="11">
    <source>
        <dbReference type="Proteomes" id="UP001059546"/>
    </source>
</evidence>
<evidence type="ECO:0000313" key="12">
    <source>
        <dbReference type="Proteomes" id="UP001217963"/>
    </source>
</evidence>
<dbReference type="InterPro" id="IPR007872">
    <property type="entry name" value="DPH_MB_dom"/>
</dbReference>
<dbReference type="OrthoDB" id="66964at2759"/>
<accession>A0A9Q9C5C4</accession>
<dbReference type="PROSITE" id="PS51074">
    <property type="entry name" value="DPH_MB"/>
    <property type="match status" value="1"/>
</dbReference>
<dbReference type="SUPFAM" id="SSF144217">
    <property type="entry name" value="CSL zinc finger"/>
    <property type="match status" value="1"/>
</dbReference>
<evidence type="ECO:0000256" key="1">
    <source>
        <dbReference type="ARBA" id="ARBA00005156"/>
    </source>
</evidence>
<dbReference type="FunFam" id="3.10.660.10:FF:000001">
    <property type="entry name" value="Diphthamide biosynthesis 3"/>
    <property type="match status" value="1"/>
</dbReference>
<evidence type="ECO:0000313" key="10">
    <source>
        <dbReference type="EMBL" id="WEL39495.1"/>
    </source>
</evidence>
<dbReference type="GO" id="GO:0046872">
    <property type="term" value="F:metal ion binding"/>
    <property type="evidence" value="ECO:0007669"/>
    <property type="project" value="UniProtKB-KW"/>
</dbReference>
<dbReference type="EMBL" id="CP119070">
    <property type="protein sequence ID" value="WEL39495.1"/>
    <property type="molecule type" value="Genomic_DNA"/>
</dbReference>
<feature type="domain" description="DPH-type MB" evidence="8">
    <location>
        <begin position="29"/>
        <end position="85"/>
    </location>
</feature>
<sequence>MNFRPEYKEYFKQGSTAKIYDGVFEDMGFYDEVDIKEFKYNKEDETFYYPCPCGDNFEISLEDLRNGEVVARCPSCSLIICTVYEAEDLEAYF</sequence>
<keyword evidence="2" id="KW-0479">Metal-binding</keyword>
<evidence type="ECO:0000256" key="3">
    <source>
        <dbReference type="ARBA" id="ARBA00023004"/>
    </source>
</evidence>
<dbReference type="Proteomes" id="UP001059546">
    <property type="component" value="Chromosome IX"/>
</dbReference>
<dbReference type="GO" id="GO:0017183">
    <property type="term" value="P:protein histidyl modification to diphthamide"/>
    <property type="evidence" value="ECO:0007669"/>
    <property type="project" value="InterPro"/>
</dbReference>
<protein>
    <recommendedName>
        <fullName evidence="6">Diphthamide biosynthesis protein 3</fullName>
    </recommendedName>
</protein>
<evidence type="ECO:0000313" key="9">
    <source>
        <dbReference type="EMBL" id="UTX44010.1"/>
    </source>
</evidence>
<gene>
    <name evidence="9" type="ORF">GPU96_09g17900</name>
    <name evidence="10" type="ORF">PFJ87_09g01230</name>
</gene>
<evidence type="ECO:0000256" key="2">
    <source>
        <dbReference type="ARBA" id="ARBA00022723"/>
    </source>
</evidence>
<keyword evidence="12" id="KW-1185">Reference proteome</keyword>
<dbReference type="AlphaFoldDB" id="A0A9Q9C5C4"/>
<dbReference type="PANTHER" id="PTHR21454:SF31">
    <property type="entry name" value="DIPHTHAMIDE BIOSYNTHESIS PROTEIN 3"/>
    <property type="match status" value="1"/>
</dbReference>
<dbReference type="PANTHER" id="PTHR21454">
    <property type="entry name" value="DPH3 HOMOLOG-RELATED"/>
    <property type="match status" value="1"/>
</dbReference>
<comment type="catalytic activity">
    <reaction evidence="7">
        <text>2 [3Fe-4S](0)-[protein] + 2 Fe(2+)-[Dph3] + NADH = 2 [4Fe-4S](1+)-[protein] + 2 [Dph3] + NAD(+) + H(+)</text>
        <dbReference type="Rhea" id="RHEA:71239"/>
        <dbReference type="Rhea" id="RHEA-COMP:17997"/>
        <dbReference type="Rhea" id="RHEA-COMP:17998"/>
        <dbReference type="Rhea" id="RHEA-COMP:18001"/>
        <dbReference type="Rhea" id="RHEA-COMP:18002"/>
        <dbReference type="ChEBI" id="CHEBI:15378"/>
        <dbReference type="ChEBI" id="CHEBI:29033"/>
        <dbReference type="ChEBI" id="CHEBI:33723"/>
        <dbReference type="ChEBI" id="CHEBI:47402"/>
        <dbReference type="ChEBI" id="CHEBI:57540"/>
        <dbReference type="ChEBI" id="CHEBI:57945"/>
        <dbReference type="ChEBI" id="CHEBI:83228"/>
    </reaction>
</comment>
<proteinExistence type="inferred from homology"/>
<evidence type="ECO:0000256" key="4">
    <source>
        <dbReference type="ARBA" id="ARBA00024032"/>
    </source>
</evidence>
<dbReference type="Pfam" id="PF05207">
    <property type="entry name" value="Zn_ribbon_CSL"/>
    <property type="match status" value="1"/>
</dbReference>
<organism evidence="9 11">
    <name type="scientific">Encephalitozoon hellem</name>
    <name type="common">Microsporidian parasite</name>
    <dbReference type="NCBI Taxonomy" id="27973"/>
    <lineage>
        <taxon>Eukaryota</taxon>
        <taxon>Fungi</taxon>
        <taxon>Fungi incertae sedis</taxon>
        <taxon>Microsporidia</taxon>
        <taxon>Unikaryonidae</taxon>
        <taxon>Encephalitozoon</taxon>
    </lineage>
</organism>
<reference evidence="10 12" key="2">
    <citation type="submission" date="2023-02" db="EMBL/GenBank/DDBJ databases">
        <title>Encephalitozoon hellem ATCC 50451 complete genome.</title>
        <authorList>
            <person name="Mascarenhas dos Santos A.C."/>
            <person name="Julian A.T."/>
            <person name="Pombert J.-F."/>
        </authorList>
    </citation>
    <scope>NUCLEOTIDE SEQUENCE [LARGE SCALE GENOMIC DNA]</scope>
    <source>
        <strain evidence="10 12">ATCC 50451</strain>
    </source>
</reference>
<comment type="similarity">
    <text evidence="4">Belongs to the DPH3 family.</text>
</comment>
<reference evidence="9" key="1">
    <citation type="submission" date="2021-05" db="EMBL/GenBank/DDBJ databases">
        <title>Encephalitozoon hellem ATCC 50604 Complete Genome.</title>
        <authorList>
            <person name="Mascarenhas dos Santos A.C."/>
            <person name="Julian A.T."/>
            <person name="Pombert J.-F."/>
        </authorList>
    </citation>
    <scope>NUCLEOTIDE SEQUENCE</scope>
    <source>
        <strain evidence="9">ATCC 50604</strain>
    </source>
</reference>
<name>A0A9Q9C5C4_ENCHE</name>
<dbReference type="InterPro" id="IPR044248">
    <property type="entry name" value="DPH3/4-like"/>
</dbReference>
<keyword evidence="3" id="KW-0408">Iron</keyword>
<dbReference type="Gene3D" id="3.10.660.10">
    <property type="entry name" value="DPH Zinc finger"/>
    <property type="match status" value="1"/>
</dbReference>
<evidence type="ECO:0000256" key="5">
    <source>
        <dbReference type="ARBA" id="ARBA00036267"/>
    </source>
</evidence>
<comment type="catalytic activity">
    <reaction evidence="5">
        <text>[3Fe-4S](1+)-[protein] + Fe(2+)-[Dph3] = [3Fe-4S](0)-[protein] + Fe(3+)-[Dph3]</text>
        <dbReference type="Rhea" id="RHEA:71235"/>
        <dbReference type="Rhea" id="RHEA-COMP:17996"/>
        <dbReference type="Rhea" id="RHEA-COMP:17997"/>
        <dbReference type="Rhea" id="RHEA-COMP:18002"/>
        <dbReference type="Rhea" id="RHEA-COMP:18003"/>
        <dbReference type="ChEBI" id="CHEBI:29033"/>
        <dbReference type="ChEBI" id="CHEBI:29034"/>
        <dbReference type="ChEBI" id="CHEBI:33751"/>
        <dbReference type="ChEBI" id="CHEBI:47402"/>
        <dbReference type="ChEBI" id="CHEBI:83228"/>
    </reaction>
</comment>
<evidence type="ECO:0000256" key="7">
    <source>
        <dbReference type="ARBA" id="ARBA00048125"/>
    </source>
</evidence>
<dbReference type="EMBL" id="CP075155">
    <property type="protein sequence ID" value="UTX44010.1"/>
    <property type="molecule type" value="Genomic_DNA"/>
</dbReference>
<dbReference type="InterPro" id="IPR036671">
    <property type="entry name" value="DPH_MB_sf"/>
</dbReference>
<evidence type="ECO:0000259" key="8">
    <source>
        <dbReference type="PROSITE" id="PS51074"/>
    </source>
</evidence>
<evidence type="ECO:0000256" key="6">
    <source>
        <dbReference type="ARBA" id="ARBA00041070"/>
    </source>
</evidence>
<comment type="pathway">
    <text evidence="1">Protein modification; peptidyl-diphthamide biosynthesis.</text>
</comment>
<dbReference type="Proteomes" id="UP001217963">
    <property type="component" value="Chromosome IX"/>
</dbReference>